<dbReference type="SUPFAM" id="SSF55486">
    <property type="entry name" value="Metalloproteases ('zincins'), catalytic domain"/>
    <property type="match status" value="1"/>
</dbReference>
<evidence type="ECO:0000256" key="5">
    <source>
        <dbReference type="ARBA" id="ARBA00022801"/>
    </source>
</evidence>
<dbReference type="AlphaFoldDB" id="A0A4R6TUT0"/>
<keyword evidence="8" id="KW-1015">Disulfide bond</keyword>
<dbReference type="GO" id="GO:0006508">
    <property type="term" value="P:proteolysis"/>
    <property type="evidence" value="ECO:0007669"/>
    <property type="project" value="UniProtKB-KW"/>
</dbReference>
<sequence>MRRCLLAVLAMAVLVVSCQKETNKELEQAAQQVEVDMSDFYLYTDEVDPFASKDASKYCASMKVLNEKLRKNPGLEKRMYDIEKNSRKWMAAKKPEKPGNGNGGGGGTPPPPPEDDGLGVINIPVVVHVIYNVNKPQENISDAQIASQIRILNDDFNAQNNDVSGVPAEFADLVADSDFSFSLVQTIRKSSTKTSWGTNDAMKRSSSGGSDPVDPENKLNIWVCNIGGGILGYAQFPGGSPDTDGVVVGPQFFGDEGYVQAPFDKGRTTTHEVGHWVNLRHIWGDGRCKQDDFVADTPSSDGPNYGCPSYPTVNCRSNDMTMNYMDYTDDGCMYMFSEGQKSRMRSIFASGGPRNGFISL</sequence>
<comment type="caution">
    <text evidence="11">The sequence shown here is derived from an EMBL/GenBank/DDBJ whole genome shotgun (WGS) entry which is preliminary data.</text>
</comment>
<dbReference type="Pfam" id="PF05572">
    <property type="entry name" value="Peptidase_M43"/>
    <property type="match status" value="1"/>
</dbReference>
<feature type="domain" description="Peptidase M43 pregnancy-associated plasma-A" evidence="10">
    <location>
        <begin position="264"/>
        <end position="347"/>
    </location>
</feature>
<dbReference type="PANTHER" id="PTHR47466">
    <property type="match status" value="1"/>
</dbReference>
<keyword evidence="6" id="KW-0862">Zinc</keyword>
<proteinExistence type="inferred from homology"/>
<evidence type="ECO:0000256" key="6">
    <source>
        <dbReference type="ARBA" id="ARBA00022833"/>
    </source>
</evidence>
<dbReference type="InterPro" id="IPR024079">
    <property type="entry name" value="MetalloPept_cat_dom_sf"/>
</dbReference>
<dbReference type="InterPro" id="IPR008754">
    <property type="entry name" value="Peptidase_M43"/>
</dbReference>
<accession>A0A4R6TUT0</accession>
<evidence type="ECO:0000256" key="9">
    <source>
        <dbReference type="SAM" id="MobiDB-lite"/>
    </source>
</evidence>
<feature type="region of interest" description="Disordered" evidence="9">
    <location>
        <begin position="192"/>
        <end position="214"/>
    </location>
</feature>
<dbReference type="GO" id="GO:0046872">
    <property type="term" value="F:metal ion binding"/>
    <property type="evidence" value="ECO:0007669"/>
    <property type="project" value="UniProtKB-KW"/>
</dbReference>
<feature type="region of interest" description="Disordered" evidence="9">
    <location>
        <begin position="86"/>
        <end position="117"/>
    </location>
</feature>
<keyword evidence="3" id="KW-0479">Metal-binding</keyword>
<evidence type="ECO:0000259" key="10">
    <source>
        <dbReference type="Pfam" id="PF05572"/>
    </source>
</evidence>
<keyword evidence="7" id="KW-0482">Metalloprotease</keyword>
<evidence type="ECO:0000256" key="2">
    <source>
        <dbReference type="ARBA" id="ARBA00022670"/>
    </source>
</evidence>
<evidence type="ECO:0000256" key="8">
    <source>
        <dbReference type="ARBA" id="ARBA00023157"/>
    </source>
</evidence>
<dbReference type="PANTHER" id="PTHR47466:SF1">
    <property type="entry name" value="METALLOPROTEASE MEP1 (AFU_ORTHOLOGUE AFUA_1G07730)-RELATED"/>
    <property type="match status" value="1"/>
</dbReference>
<dbReference type="RefSeq" id="WP_133642737.1">
    <property type="nucleotide sequence ID" value="NZ_SNYI01000001.1"/>
</dbReference>
<protein>
    <submittedName>
        <fullName evidence="11">Pregnancy-associated plasma protein-A</fullName>
    </submittedName>
</protein>
<reference evidence="11 12" key="1">
    <citation type="submission" date="2019-03" db="EMBL/GenBank/DDBJ databases">
        <title>Genomic Encyclopedia of Archaeal and Bacterial Type Strains, Phase II (KMG-II): from individual species to whole genera.</title>
        <authorList>
            <person name="Goeker M."/>
        </authorList>
    </citation>
    <scope>NUCLEOTIDE SEQUENCE [LARGE SCALE GENOMIC DNA]</scope>
    <source>
        <strain evidence="11 12">DSM 18435</strain>
    </source>
</reference>
<keyword evidence="5" id="KW-0378">Hydrolase</keyword>
<dbReference type="Proteomes" id="UP000295468">
    <property type="component" value="Unassembled WGS sequence"/>
</dbReference>
<evidence type="ECO:0000256" key="1">
    <source>
        <dbReference type="ARBA" id="ARBA00008721"/>
    </source>
</evidence>
<evidence type="ECO:0000256" key="4">
    <source>
        <dbReference type="ARBA" id="ARBA00022729"/>
    </source>
</evidence>
<evidence type="ECO:0000313" key="11">
    <source>
        <dbReference type="EMBL" id="TDQ32698.1"/>
    </source>
</evidence>
<dbReference type="EMBL" id="SNYI01000001">
    <property type="protein sequence ID" value="TDQ32698.1"/>
    <property type="molecule type" value="Genomic_DNA"/>
</dbReference>
<name>A0A4R6TUT0_9FLAO</name>
<gene>
    <name evidence="11" type="ORF">CLV82_0531</name>
</gene>
<dbReference type="GO" id="GO:0008237">
    <property type="term" value="F:metallopeptidase activity"/>
    <property type="evidence" value="ECO:0007669"/>
    <property type="project" value="UniProtKB-KW"/>
</dbReference>
<keyword evidence="4" id="KW-0732">Signal</keyword>
<evidence type="ECO:0000256" key="3">
    <source>
        <dbReference type="ARBA" id="ARBA00022723"/>
    </source>
</evidence>
<dbReference type="Gene3D" id="3.40.390.10">
    <property type="entry name" value="Collagenase (Catalytic Domain)"/>
    <property type="match status" value="1"/>
</dbReference>
<evidence type="ECO:0000313" key="12">
    <source>
        <dbReference type="Proteomes" id="UP000295468"/>
    </source>
</evidence>
<dbReference type="PROSITE" id="PS51257">
    <property type="entry name" value="PROKAR_LIPOPROTEIN"/>
    <property type="match status" value="1"/>
</dbReference>
<keyword evidence="12" id="KW-1185">Reference proteome</keyword>
<organism evidence="11 12">
    <name type="scientific">Zeaxanthinibacter enoshimensis</name>
    <dbReference type="NCBI Taxonomy" id="392009"/>
    <lineage>
        <taxon>Bacteria</taxon>
        <taxon>Pseudomonadati</taxon>
        <taxon>Bacteroidota</taxon>
        <taxon>Flavobacteriia</taxon>
        <taxon>Flavobacteriales</taxon>
        <taxon>Flavobacteriaceae</taxon>
        <taxon>Zeaxanthinibacter</taxon>
    </lineage>
</organism>
<feature type="compositionally biased region" description="Polar residues" evidence="9">
    <location>
        <begin position="192"/>
        <end position="209"/>
    </location>
</feature>
<dbReference type="OrthoDB" id="6278496at2"/>
<comment type="similarity">
    <text evidence="1">Belongs to the peptidase M43B family.</text>
</comment>
<dbReference type="CDD" id="cd04275">
    <property type="entry name" value="ZnMc_pappalysin_like"/>
    <property type="match status" value="1"/>
</dbReference>
<keyword evidence="2" id="KW-0645">Protease</keyword>
<evidence type="ECO:0000256" key="7">
    <source>
        <dbReference type="ARBA" id="ARBA00023049"/>
    </source>
</evidence>